<accession>A0A1E7K0A8</accession>
<dbReference type="AlphaFoldDB" id="A0A1E7K0A8"/>
<gene>
    <name evidence="1" type="ORF">AN217_05170</name>
</gene>
<reference evidence="1 2" key="1">
    <citation type="journal article" date="2016" name="Front. Microbiol.">
        <title>Comparative Genomics Analysis of Streptomyces Species Reveals Their Adaptation to the Marine Environment and Their Diversity at the Genomic Level.</title>
        <authorList>
            <person name="Tian X."/>
            <person name="Zhang Z."/>
            <person name="Yang T."/>
            <person name="Chen M."/>
            <person name="Li J."/>
            <person name="Chen F."/>
            <person name="Yang J."/>
            <person name="Li W."/>
            <person name="Zhang B."/>
            <person name="Zhang Z."/>
            <person name="Wu J."/>
            <person name="Zhang C."/>
            <person name="Long L."/>
            <person name="Xiao J."/>
        </authorList>
    </citation>
    <scope>NUCLEOTIDE SEQUENCE [LARGE SCALE GENOMIC DNA]</scope>
    <source>
        <strain evidence="1 2">SCSIO M10379</strain>
    </source>
</reference>
<dbReference type="RefSeq" id="WP_069990966.1">
    <property type="nucleotide sequence ID" value="NZ_LJGV01000022.1"/>
</dbReference>
<name>A0A1E7K0A8_9ACTN</name>
<organism evidence="1 2">
    <name type="scientific">Streptomyces qinglanensis</name>
    <dbReference type="NCBI Taxonomy" id="943816"/>
    <lineage>
        <taxon>Bacteria</taxon>
        <taxon>Bacillati</taxon>
        <taxon>Actinomycetota</taxon>
        <taxon>Actinomycetes</taxon>
        <taxon>Kitasatosporales</taxon>
        <taxon>Streptomycetaceae</taxon>
        <taxon>Streptomyces</taxon>
    </lineage>
</organism>
<dbReference type="EMBL" id="LJGV01000022">
    <property type="protein sequence ID" value="OEU97361.1"/>
    <property type="molecule type" value="Genomic_DNA"/>
</dbReference>
<proteinExistence type="predicted"/>
<sequence length="83" mass="8709">MLPRNEVLAAPRTAVDRTGLFGKAGGLPRLIRVDRSEDFLCTTVASALGAVAAGVECLIVDHGRVVENAPRSAIISDRSTLPP</sequence>
<dbReference type="Proteomes" id="UP000175829">
    <property type="component" value="Unassembled WGS sequence"/>
</dbReference>
<comment type="caution">
    <text evidence="1">The sequence shown here is derived from an EMBL/GenBank/DDBJ whole genome shotgun (WGS) entry which is preliminary data.</text>
</comment>
<evidence type="ECO:0000313" key="1">
    <source>
        <dbReference type="EMBL" id="OEU97361.1"/>
    </source>
</evidence>
<protein>
    <submittedName>
        <fullName evidence="1">Uncharacterized protein</fullName>
    </submittedName>
</protein>
<evidence type="ECO:0000313" key="2">
    <source>
        <dbReference type="Proteomes" id="UP000175829"/>
    </source>
</evidence>